<dbReference type="InterPro" id="IPR004036">
    <property type="entry name" value="Endonuclease-III-like_CS2"/>
</dbReference>
<dbReference type="STRING" id="1313304.CALK_0789"/>
<evidence type="ECO:0000256" key="5">
    <source>
        <dbReference type="ARBA" id="ARBA00022763"/>
    </source>
</evidence>
<dbReference type="PATRIC" id="fig|1313304.3.peg.758"/>
<dbReference type="CDD" id="cd00056">
    <property type="entry name" value="ENDO3c"/>
    <property type="match status" value="1"/>
</dbReference>
<keyword evidence="10" id="KW-0326">Glycosidase</keyword>
<dbReference type="GO" id="GO:0000701">
    <property type="term" value="F:purine-specific mismatch base pair DNA N-glycosylase activity"/>
    <property type="evidence" value="ECO:0007669"/>
    <property type="project" value="TreeGrafter"/>
</dbReference>
<dbReference type="InterPro" id="IPR003265">
    <property type="entry name" value="HhH-GPD_domain"/>
</dbReference>
<dbReference type="EMBL" id="ASJR01000005">
    <property type="protein sequence ID" value="ERP38769.1"/>
    <property type="molecule type" value="Genomic_DNA"/>
</dbReference>
<evidence type="ECO:0000256" key="9">
    <source>
        <dbReference type="ARBA" id="ARBA00023204"/>
    </source>
</evidence>
<dbReference type="SUPFAM" id="SSF48150">
    <property type="entry name" value="DNA-glycosylase"/>
    <property type="match status" value="1"/>
</dbReference>
<dbReference type="AlphaFoldDB" id="U7D8R6"/>
<reference evidence="12 13" key="1">
    <citation type="journal article" date="2013" name="Environ. Microbiol.">
        <title>Genome analysis of Chitinivibrio alkaliphilus gen. nov., sp. nov., a novel extremely haloalkaliphilic anaerobic chitinolytic bacterium from the candidate phylum Termite Group 3.</title>
        <authorList>
            <person name="Sorokin D.Y."/>
            <person name="Gumerov V.M."/>
            <person name="Rakitin A.L."/>
            <person name="Beletsky A.V."/>
            <person name="Damste J.S."/>
            <person name="Muyzer G."/>
            <person name="Mardanov A.V."/>
            <person name="Ravin N.V."/>
        </authorList>
    </citation>
    <scope>NUCLEOTIDE SEQUENCE [LARGE SCALE GENOMIC DNA]</scope>
    <source>
        <strain evidence="12 13">ACht1</strain>
    </source>
</reference>
<dbReference type="GO" id="GO:0051536">
    <property type="term" value="F:iron-sulfur cluster binding"/>
    <property type="evidence" value="ECO:0007669"/>
    <property type="project" value="UniProtKB-KW"/>
</dbReference>
<keyword evidence="12" id="KW-0255">Endonuclease</keyword>
<dbReference type="Proteomes" id="UP000017148">
    <property type="component" value="Unassembled WGS sequence"/>
</dbReference>
<evidence type="ECO:0000256" key="3">
    <source>
        <dbReference type="ARBA" id="ARBA00008343"/>
    </source>
</evidence>
<dbReference type="GO" id="GO:0032357">
    <property type="term" value="F:oxidized purine DNA binding"/>
    <property type="evidence" value="ECO:0007669"/>
    <property type="project" value="TreeGrafter"/>
</dbReference>
<organism evidence="12 13">
    <name type="scientific">Chitinivibrio alkaliphilus ACht1</name>
    <dbReference type="NCBI Taxonomy" id="1313304"/>
    <lineage>
        <taxon>Bacteria</taxon>
        <taxon>Pseudomonadati</taxon>
        <taxon>Fibrobacterota</taxon>
        <taxon>Chitinivibrionia</taxon>
        <taxon>Chitinivibrionales</taxon>
        <taxon>Chitinivibrionaceae</taxon>
        <taxon>Chitinivibrio</taxon>
    </lineage>
</organism>
<comment type="function">
    <text evidence="2">Adenine glycosylase active on G-A mispairs. MutY also corrects error-prone DNA synthesis past GO lesions which are due to the oxidatively damaged form of guanine: 7,8-dihydro-8-oxoguanine (8-oxo-dGTP).</text>
</comment>
<dbReference type="OrthoDB" id="9802365at2"/>
<keyword evidence="9" id="KW-0234">DNA repair</keyword>
<sequence length="269" mass="30502">MTPEELQSKIYTYYDTFGRHDLPWRVERSPFTAFLSEVMLQQTQVPRVCEKFHLFRNRFASFAELAAAPQGEIVTLWQGLGYNRRALFLHRAAQRITTTFGGALPTEDSDLRSLPGIGPATAASLQVYAHNRPVAFIETNVRAVFIHHFFPGKTSISDETLHPLVADCLDKTNPYRWYSALMDYGTMLKRTEKNPARNSAHHVRQSPFAGSRRAVRGAILREISRAGEKGCSVETLTSLVEDPRRDAVLQQLCDEGFISRKKNHYSLSD</sequence>
<gene>
    <name evidence="12" type="ORF">CALK_0789</name>
</gene>
<evidence type="ECO:0000313" key="12">
    <source>
        <dbReference type="EMBL" id="ERP38769.1"/>
    </source>
</evidence>
<dbReference type="RefSeq" id="WP_022636304.1">
    <property type="nucleotide sequence ID" value="NZ_ASJR01000005.1"/>
</dbReference>
<evidence type="ECO:0000259" key="11">
    <source>
        <dbReference type="SMART" id="SM00478"/>
    </source>
</evidence>
<evidence type="ECO:0000256" key="2">
    <source>
        <dbReference type="ARBA" id="ARBA00002933"/>
    </source>
</evidence>
<accession>U7D8R6</accession>
<comment type="caution">
    <text evidence="12">The sequence shown here is derived from an EMBL/GenBank/DDBJ whole genome shotgun (WGS) entry which is preliminary data.</text>
</comment>
<dbReference type="PANTHER" id="PTHR42944:SF1">
    <property type="entry name" value="ADENINE DNA GLYCOSYLASE"/>
    <property type="match status" value="1"/>
</dbReference>
<keyword evidence="12" id="KW-0540">Nuclease</keyword>
<evidence type="ECO:0000256" key="4">
    <source>
        <dbReference type="ARBA" id="ARBA00022723"/>
    </source>
</evidence>
<dbReference type="eggNOG" id="COG1194">
    <property type="taxonomic scope" value="Bacteria"/>
</dbReference>
<dbReference type="Gene3D" id="1.10.340.30">
    <property type="entry name" value="Hypothetical protein, domain 2"/>
    <property type="match status" value="1"/>
</dbReference>
<evidence type="ECO:0000256" key="6">
    <source>
        <dbReference type="ARBA" id="ARBA00022801"/>
    </source>
</evidence>
<dbReference type="GO" id="GO:0006298">
    <property type="term" value="P:mismatch repair"/>
    <property type="evidence" value="ECO:0007669"/>
    <property type="project" value="TreeGrafter"/>
</dbReference>
<keyword evidence="6" id="KW-0378">Hydrolase</keyword>
<keyword evidence="4" id="KW-0479">Metal-binding</keyword>
<name>U7D8R6_9BACT</name>
<dbReference type="InterPro" id="IPR011257">
    <property type="entry name" value="DNA_glycosylase"/>
</dbReference>
<evidence type="ECO:0000256" key="7">
    <source>
        <dbReference type="ARBA" id="ARBA00023004"/>
    </source>
</evidence>
<keyword evidence="5" id="KW-0227">DNA damage</keyword>
<dbReference type="PANTHER" id="PTHR42944">
    <property type="entry name" value="ADENINE DNA GLYCOSYLASE"/>
    <property type="match status" value="1"/>
</dbReference>
<dbReference type="Pfam" id="PF00730">
    <property type="entry name" value="HhH-GPD"/>
    <property type="match status" value="1"/>
</dbReference>
<comment type="cofactor">
    <cofactor evidence="1">
        <name>[4Fe-4S] cluster</name>
        <dbReference type="ChEBI" id="CHEBI:49883"/>
    </cofactor>
</comment>
<dbReference type="InterPro" id="IPR023170">
    <property type="entry name" value="HhH_base_excis_C"/>
</dbReference>
<evidence type="ECO:0000256" key="1">
    <source>
        <dbReference type="ARBA" id="ARBA00001966"/>
    </source>
</evidence>
<dbReference type="GO" id="GO:0006284">
    <property type="term" value="P:base-excision repair"/>
    <property type="evidence" value="ECO:0007669"/>
    <property type="project" value="InterPro"/>
</dbReference>
<dbReference type="SMART" id="SM00478">
    <property type="entry name" value="ENDO3c"/>
    <property type="match status" value="1"/>
</dbReference>
<evidence type="ECO:0000256" key="10">
    <source>
        <dbReference type="ARBA" id="ARBA00023295"/>
    </source>
</evidence>
<dbReference type="Gene3D" id="1.10.1670.10">
    <property type="entry name" value="Helix-hairpin-Helix base-excision DNA repair enzymes (C-terminal)"/>
    <property type="match status" value="1"/>
</dbReference>
<dbReference type="PROSITE" id="PS01155">
    <property type="entry name" value="ENDONUCLEASE_III_2"/>
    <property type="match status" value="1"/>
</dbReference>
<keyword evidence="8" id="KW-0411">Iron-sulfur</keyword>
<protein>
    <submittedName>
        <fullName evidence="12">Endonuclease III family protein</fullName>
    </submittedName>
</protein>
<comment type="similarity">
    <text evidence="3">Belongs to the Nth/MutY family.</text>
</comment>
<dbReference type="GO" id="GO:0004519">
    <property type="term" value="F:endonuclease activity"/>
    <property type="evidence" value="ECO:0007669"/>
    <property type="project" value="UniProtKB-KW"/>
</dbReference>
<feature type="domain" description="HhH-GPD" evidence="11">
    <location>
        <begin position="39"/>
        <end position="187"/>
    </location>
</feature>
<keyword evidence="13" id="KW-1185">Reference proteome</keyword>
<proteinExistence type="inferred from homology"/>
<dbReference type="GO" id="GO:0046872">
    <property type="term" value="F:metal ion binding"/>
    <property type="evidence" value="ECO:0007669"/>
    <property type="project" value="UniProtKB-KW"/>
</dbReference>
<dbReference type="InterPro" id="IPR044298">
    <property type="entry name" value="MIG/MutY"/>
</dbReference>
<evidence type="ECO:0000313" key="13">
    <source>
        <dbReference type="Proteomes" id="UP000017148"/>
    </source>
</evidence>
<dbReference type="GO" id="GO:0034039">
    <property type="term" value="F:8-oxo-7,8-dihydroguanine DNA N-glycosylase activity"/>
    <property type="evidence" value="ECO:0007669"/>
    <property type="project" value="TreeGrafter"/>
</dbReference>
<keyword evidence="7" id="KW-0408">Iron</keyword>
<dbReference type="GO" id="GO:0035485">
    <property type="term" value="F:adenine/guanine mispair binding"/>
    <property type="evidence" value="ECO:0007669"/>
    <property type="project" value="TreeGrafter"/>
</dbReference>
<evidence type="ECO:0000256" key="8">
    <source>
        <dbReference type="ARBA" id="ARBA00023014"/>
    </source>
</evidence>